<keyword evidence="1" id="KW-0812">Transmembrane</keyword>
<accession>A0A2P2MUH0</accession>
<feature type="transmembrane region" description="Helical" evidence="1">
    <location>
        <begin position="76"/>
        <end position="96"/>
    </location>
</feature>
<organism evidence="2">
    <name type="scientific">Rhizophora mucronata</name>
    <name type="common">Asiatic mangrove</name>
    <dbReference type="NCBI Taxonomy" id="61149"/>
    <lineage>
        <taxon>Eukaryota</taxon>
        <taxon>Viridiplantae</taxon>
        <taxon>Streptophyta</taxon>
        <taxon>Embryophyta</taxon>
        <taxon>Tracheophyta</taxon>
        <taxon>Spermatophyta</taxon>
        <taxon>Magnoliopsida</taxon>
        <taxon>eudicotyledons</taxon>
        <taxon>Gunneridae</taxon>
        <taxon>Pentapetalae</taxon>
        <taxon>rosids</taxon>
        <taxon>fabids</taxon>
        <taxon>Malpighiales</taxon>
        <taxon>Rhizophoraceae</taxon>
        <taxon>Rhizophora</taxon>
    </lineage>
</organism>
<dbReference type="AlphaFoldDB" id="A0A2P2MUH0"/>
<proteinExistence type="predicted"/>
<protein>
    <submittedName>
        <fullName evidence="2">Uncharacterized protein</fullName>
    </submittedName>
</protein>
<name>A0A2P2MUH0_RHIMU</name>
<evidence type="ECO:0000313" key="2">
    <source>
        <dbReference type="EMBL" id="MBX33870.1"/>
    </source>
</evidence>
<feature type="transmembrane region" description="Helical" evidence="1">
    <location>
        <begin position="102"/>
        <end position="120"/>
    </location>
</feature>
<keyword evidence="1" id="KW-0472">Membrane</keyword>
<keyword evidence="1" id="KW-1133">Transmembrane helix</keyword>
<reference evidence="2" key="1">
    <citation type="submission" date="2018-02" db="EMBL/GenBank/DDBJ databases">
        <title>Rhizophora mucronata_Transcriptome.</title>
        <authorList>
            <person name="Meera S.P."/>
            <person name="Sreeshan A."/>
            <person name="Augustine A."/>
        </authorList>
    </citation>
    <scope>NUCLEOTIDE SEQUENCE</scope>
    <source>
        <tissue evidence="2">Leaf</tissue>
    </source>
</reference>
<evidence type="ECO:0000256" key="1">
    <source>
        <dbReference type="SAM" id="Phobius"/>
    </source>
</evidence>
<dbReference type="EMBL" id="GGEC01053386">
    <property type="protein sequence ID" value="MBX33870.1"/>
    <property type="molecule type" value="Transcribed_RNA"/>
</dbReference>
<sequence>MKRTVVCIGDMHHLPSGREMHVFHLLLRHLRLQIFLDMALLLLWQWIELQVCHLGHHCLLACCCHKQSLLVKELTLHHLVILPSLLLSLIPIIMRLNQLHPALAKVVTVMVAWFCLILSLKFKLRKILLNYHIMVAWQPNLIHRSWLRGLLKGCGKEVSLKRTMT</sequence>